<evidence type="ECO:0000256" key="3">
    <source>
        <dbReference type="ARBA" id="ARBA00023163"/>
    </source>
</evidence>
<comment type="caution">
    <text evidence="5">The sequence shown here is derived from an EMBL/GenBank/DDBJ whole genome shotgun (WGS) entry which is preliminary data.</text>
</comment>
<dbReference type="PRINTS" id="PR00035">
    <property type="entry name" value="HTHGNTR"/>
</dbReference>
<evidence type="ECO:0000256" key="2">
    <source>
        <dbReference type="ARBA" id="ARBA00023125"/>
    </source>
</evidence>
<dbReference type="InterPro" id="IPR008920">
    <property type="entry name" value="TF_FadR/GntR_C"/>
</dbReference>
<organism evidence="5 6">
    <name type="scientific">Amycolatopsis bartoniae</name>
    <dbReference type="NCBI Taxonomy" id="941986"/>
    <lineage>
        <taxon>Bacteria</taxon>
        <taxon>Bacillati</taxon>
        <taxon>Actinomycetota</taxon>
        <taxon>Actinomycetes</taxon>
        <taxon>Pseudonocardiales</taxon>
        <taxon>Pseudonocardiaceae</taxon>
        <taxon>Amycolatopsis</taxon>
    </lineage>
</organism>
<evidence type="ECO:0000256" key="1">
    <source>
        <dbReference type="ARBA" id="ARBA00023015"/>
    </source>
</evidence>
<dbReference type="InterPro" id="IPR036390">
    <property type="entry name" value="WH_DNA-bd_sf"/>
</dbReference>
<dbReference type="Pfam" id="PF07729">
    <property type="entry name" value="FCD"/>
    <property type="match status" value="1"/>
</dbReference>
<dbReference type="InterPro" id="IPR000524">
    <property type="entry name" value="Tscrpt_reg_HTH_GntR"/>
</dbReference>
<dbReference type="PANTHER" id="PTHR43537:SF5">
    <property type="entry name" value="UXU OPERON TRANSCRIPTIONAL REGULATOR"/>
    <property type="match status" value="1"/>
</dbReference>
<proteinExistence type="predicted"/>
<dbReference type="Gene3D" id="1.20.120.530">
    <property type="entry name" value="GntR ligand-binding domain-like"/>
    <property type="match status" value="1"/>
</dbReference>
<gene>
    <name evidence="5" type="primary">pdhR</name>
    <name evidence="5" type="ORF">GCM10017566_12890</name>
</gene>
<dbReference type="PROSITE" id="PS50949">
    <property type="entry name" value="HTH_GNTR"/>
    <property type="match status" value="1"/>
</dbReference>
<reference evidence="5" key="1">
    <citation type="journal article" date="2014" name="Int. J. Syst. Evol. Microbiol.">
        <title>Complete genome sequence of Corynebacterium casei LMG S-19264T (=DSM 44701T), isolated from a smear-ripened cheese.</title>
        <authorList>
            <consortium name="US DOE Joint Genome Institute (JGI-PGF)"/>
            <person name="Walter F."/>
            <person name="Albersmeier A."/>
            <person name="Kalinowski J."/>
            <person name="Ruckert C."/>
        </authorList>
    </citation>
    <scope>NUCLEOTIDE SEQUENCE</scope>
    <source>
        <strain evidence="5">CGMCC 4.7679</strain>
    </source>
</reference>
<dbReference type="SMART" id="SM00345">
    <property type="entry name" value="HTH_GNTR"/>
    <property type="match status" value="1"/>
</dbReference>
<keyword evidence="2" id="KW-0238">DNA-binding</keyword>
<dbReference type="EMBL" id="BNAV01000001">
    <property type="protein sequence ID" value="GHF40883.1"/>
    <property type="molecule type" value="Genomic_DNA"/>
</dbReference>
<dbReference type="Proteomes" id="UP000658656">
    <property type="component" value="Unassembled WGS sequence"/>
</dbReference>
<dbReference type="RefSeq" id="WP_145936127.1">
    <property type="nucleotide sequence ID" value="NZ_BNAV01000001.1"/>
</dbReference>
<keyword evidence="6" id="KW-1185">Reference proteome</keyword>
<sequence length="227" mass="24629">MSVTDDAIEAIKQMIVDGELGPGDRLPREADLAERLGLSRNSLREAVRALSLIHVLDVRRGDGTYVTSLDPSVLMDAMGFVVDFHRDDTVLQFLEARRLIEPAVTGLAAQRMSEVDIDGLGVLLGSLGEEPSVEELVANDLEFHRRIAAGAGNPVLASLVESISGRTQRARTWRGITEEGVLARTLSEHRAIQQALAARQPDVAAAVATVHIAGVEQWIRQTLVERA</sequence>
<protein>
    <submittedName>
        <fullName evidence="5">GntR family transcriptional regulator</fullName>
    </submittedName>
</protein>
<dbReference type="AlphaFoldDB" id="A0A8H9INY4"/>
<keyword evidence="3" id="KW-0804">Transcription</keyword>
<evidence type="ECO:0000313" key="6">
    <source>
        <dbReference type="Proteomes" id="UP000658656"/>
    </source>
</evidence>
<feature type="domain" description="HTH gntR-type" evidence="4">
    <location>
        <begin position="1"/>
        <end position="69"/>
    </location>
</feature>
<evidence type="ECO:0000313" key="5">
    <source>
        <dbReference type="EMBL" id="GHF40883.1"/>
    </source>
</evidence>
<dbReference type="Pfam" id="PF00392">
    <property type="entry name" value="GntR"/>
    <property type="match status" value="1"/>
</dbReference>
<dbReference type="SMART" id="SM00895">
    <property type="entry name" value="FCD"/>
    <property type="match status" value="1"/>
</dbReference>
<evidence type="ECO:0000259" key="4">
    <source>
        <dbReference type="PROSITE" id="PS50949"/>
    </source>
</evidence>
<dbReference type="PANTHER" id="PTHR43537">
    <property type="entry name" value="TRANSCRIPTIONAL REGULATOR, GNTR FAMILY"/>
    <property type="match status" value="1"/>
</dbReference>
<accession>A0A8H9INY4</accession>
<dbReference type="InterPro" id="IPR036388">
    <property type="entry name" value="WH-like_DNA-bd_sf"/>
</dbReference>
<dbReference type="OrthoDB" id="7989071at2"/>
<dbReference type="SUPFAM" id="SSF46785">
    <property type="entry name" value="Winged helix' DNA-binding domain"/>
    <property type="match status" value="1"/>
</dbReference>
<dbReference type="InterPro" id="IPR011711">
    <property type="entry name" value="GntR_C"/>
</dbReference>
<dbReference type="Gene3D" id="1.10.10.10">
    <property type="entry name" value="Winged helix-like DNA-binding domain superfamily/Winged helix DNA-binding domain"/>
    <property type="match status" value="1"/>
</dbReference>
<name>A0A8H9INY4_9PSEU</name>
<keyword evidence="1" id="KW-0805">Transcription regulation</keyword>
<dbReference type="GO" id="GO:0003700">
    <property type="term" value="F:DNA-binding transcription factor activity"/>
    <property type="evidence" value="ECO:0007669"/>
    <property type="project" value="InterPro"/>
</dbReference>
<dbReference type="CDD" id="cd07377">
    <property type="entry name" value="WHTH_GntR"/>
    <property type="match status" value="1"/>
</dbReference>
<dbReference type="SUPFAM" id="SSF48008">
    <property type="entry name" value="GntR ligand-binding domain-like"/>
    <property type="match status" value="1"/>
</dbReference>
<dbReference type="GO" id="GO:0003677">
    <property type="term" value="F:DNA binding"/>
    <property type="evidence" value="ECO:0007669"/>
    <property type="project" value="UniProtKB-KW"/>
</dbReference>
<reference evidence="5" key="2">
    <citation type="submission" date="2020-09" db="EMBL/GenBank/DDBJ databases">
        <authorList>
            <person name="Sun Q."/>
            <person name="Zhou Y."/>
        </authorList>
    </citation>
    <scope>NUCLEOTIDE SEQUENCE</scope>
    <source>
        <strain evidence="5">CGMCC 4.7679</strain>
    </source>
</reference>